<protein>
    <submittedName>
        <fullName evidence="1">Uncharacterized protein</fullName>
    </submittedName>
</protein>
<dbReference type="PANTHER" id="PTHR47204:SF1">
    <property type="entry name" value="RIBONUCLEASE H2 SUBUNIT C"/>
    <property type="match status" value="1"/>
</dbReference>
<gene>
    <name evidence="1" type="ORF">RUM43_008798</name>
</gene>
<dbReference type="EMBL" id="JAWJWE010000038">
    <property type="protein sequence ID" value="KAK6622946.1"/>
    <property type="molecule type" value="Genomic_DNA"/>
</dbReference>
<dbReference type="InterPro" id="IPR013924">
    <property type="entry name" value="RNase_H2_suC"/>
</dbReference>
<dbReference type="Pfam" id="PF08615">
    <property type="entry name" value="RNase_H2_suC"/>
    <property type="match status" value="1"/>
</dbReference>
<dbReference type="CDD" id="cd09271">
    <property type="entry name" value="RNase_H2-C"/>
    <property type="match status" value="1"/>
</dbReference>
<sequence>MTVHLNLSNLNPLKDEERAKIHYMPCLIRSNGEAKVSSYFEPIITKGKHEVLKASFRGFPLLGREQQVPQGYCGVILEKTNNEMSDTCDRNLYGTHLFDKFTYWNWDSEPSDNDRVVTAMDWLDVAEALYVKQEQKKDWLHQQWTSTAPDNKVLTWICIWIIVPAGLLR</sequence>
<proteinExistence type="predicted"/>
<dbReference type="AlphaFoldDB" id="A0AAN8NP17"/>
<evidence type="ECO:0000313" key="2">
    <source>
        <dbReference type="Proteomes" id="UP001372834"/>
    </source>
</evidence>
<dbReference type="GO" id="GO:0006401">
    <property type="term" value="P:RNA catabolic process"/>
    <property type="evidence" value="ECO:0007669"/>
    <property type="project" value="InterPro"/>
</dbReference>
<dbReference type="Gene3D" id="2.40.128.680">
    <property type="match status" value="1"/>
</dbReference>
<accession>A0AAN8NP17</accession>
<reference evidence="1 2" key="1">
    <citation type="submission" date="2023-10" db="EMBL/GenBank/DDBJ databases">
        <title>Genomes of two closely related lineages of the louse Polyplax serrata with different host specificities.</title>
        <authorList>
            <person name="Martinu J."/>
            <person name="Tarabai H."/>
            <person name="Stefka J."/>
            <person name="Hypsa V."/>
        </authorList>
    </citation>
    <scope>NUCLEOTIDE SEQUENCE [LARGE SCALE GENOMIC DNA]</scope>
    <source>
        <strain evidence="1">HR10_N</strain>
    </source>
</reference>
<comment type="caution">
    <text evidence="1">The sequence shown here is derived from an EMBL/GenBank/DDBJ whole genome shotgun (WGS) entry which is preliminary data.</text>
</comment>
<evidence type="ECO:0000313" key="1">
    <source>
        <dbReference type="EMBL" id="KAK6622946.1"/>
    </source>
</evidence>
<name>A0AAN8NP17_POLSC</name>
<dbReference type="Proteomes" id="UP001372834">
    <property type="component" value="Unassembled WGS sequence"/>
</dbReference>
<organism evidence="1 2">
    <name type="scientific">Polyplax serrata</name>
    <name type="common">Common mouse louse</name>
    <dbReference type="NCBI Taxonomy" id="468196"/>
    <lineage>
        <taxon>Eukaryota</taxon>
        <taxon>Metazoa</taxon>
        <taxon>Ecdysozoa</taxon>
        <taxon>Arthropoda</taxon>
        <taxon>Hexapoda</taxon>
        <taxon>Insecta</taxon>
        <taxon>Pterygota</taxon>
        <taxon>Neoptera</taxon>
        <taxon>Paraneoptera</taxon>
        <taxon>Psocodea</taxon>
        <taxon>Troctomorpha</taxon>
        <taxon>Phthiraptera</taxon>
        <taxon>Anoplura</taxon>
        <taxon>Polyplacidae</taxon>
        <taxon>Polyplax</taxon>
    </lineage>
</organism>
<dbReference type="GO" id="GO:0032299">
    <property type="term" value="C:ribonuclease H2 complex"/>
    <property type="evidence" value="ECO:0007669"/>
    <property type="project" value="InterPro"/>
</dbReference>
<dbReference type="PANTHER" id="PTHR47204">
    <property type="entry name" value="OS02G0168900 PROTEIN"/>
    <property type="match status" value="1"/>
</dbReference>